<keyword evidence="4" id="KW-0539">Nucleus</keyword>
<dbReference type="InterPro" id="IPR039913">
    <property type="entry name" value="RPAP1/Rba50"/>
</dbReference>
<keyword evidence="3" id="KW-0804">Transcription</keyword>
<evidence type="ECO:0000259" key="7">
    <source>
        <dbReference type="Pfam" id="PF08621"/>
    </source>
</evidence>
<dbReference type="InterPro" id="IPR013930">
    <property type="entry name" value="RPAP1_N"/>
</dbReference>
<comment type="subcellular location">
    <subcellularLocation>
        <location evidence="1">Nucleus</location>
    </subcellularLocation>
</comment>
<feature type="domain" description="RPAP1 C-terminal" evidence="6">
    <location>
        <begin position="368"/>
        <end position="434"/>
    </location>
</feature>
<feature type="region of interest" description="Disordered" evidence="5">
    <location>
        <begin position="152"/>
        <end position="221"/>
    </location>
</feature>
<dbReference type="Pfam" id="PF08621">
    <property type="entry name" value="RPAP1_N"/>
    <property type="match status" value="1"/>
</dbReference>
<keyword evidence="10" id="KW-1185">Reference proteome</keyword>
<feature type="region of interest" description="Disordered" evidence="5">
    <location>
        <begin position="118"/>
        <end position="139"/>
    </location>
</feature>
<protein>
    <recommendedName>
        <fullName evidence="11">RNA polymerase II-associated protein 1 C-terminal domain-containing protein</fullName>
    </recommendedName>
</protein>
<dbReference type="GO" id="GO:0006366">
    <property type="term" value="P:transcription by RNA polymerase II"/>
    <property type="evidence" value="ECO:0007669"/>
    <property type="project" value="InterPro"/>
</dbReference>
<feature type="domain" description="RPAP1 N-terminal" evidence="7">
    <location>
        <begin position="228"/>
        <end position="273"/>
    </location>
</feature>
<evidence type="ECO:0008006" key="11">
    <source>
        <dbReference type="Google" id="ProtNLM"/>
    </source>
</evidence>
<evidence type="ECO:0000313" key="10">
    <source>
        <dbReference type="Proteomes" id="UP000886653"/>
    </source>
</evidence>
<dbReference type="OrthoDB" id="348201at2759"/>
<accession>A0A9P6NYU2</accession>
<feature type="domain" description="RPAP1/MINIYO-like TPR repeats" evidence="8">
    <location>
        <begin position="1176"/>
        <end position="1291"/>
    </location>
</feature>
<comment type="caution">
    <text evidence="9">The sequence shown here is derived from an EMBL/GenBank/DDBJ whole genome shotgun (WGS) entry which is preliminary data.</text>
</comment>
<evidence type="ECO:0000259" key="8">
    <source>
        <dbReference type="Pfam" id="PF25766"/>
    </source>
</evidence>
<dbReference type="EMBL" id="MU167210">
    <property type="protein sequence ID" value="KAG0151910.1"/>
    <property type="molecule type" value="Genomic_DNA"/>
</dbReference>
<dbReference type="PANTHER" id="PTHR21483:SF18">
    <property type="entry name" value="RNA POLYMERASE II-ASSOCIATED PROTEIN 1"/>
    <property type="match status" value="1"/>
</dbReference>
<feature type="compositionally biased region" description="Polar residues" evidence="5">
    <location>
        <begin position="53"/>
        <end position="63"/>
    </location>
</feature>
<reference evidence="9" key="1">
    <citation type="submission" date="2013-11" db="EMBL/GenBank/DDBJ databases">
        <title>Genome sequence of the fusiform rust pathogen reveals effectors for host alternation and coevolution with pine.</title>
        <authorList>
            <consortium name="DOE Joint Genome Institute"/>
            <person name="Smith K."/>
            <person name="Pendleton A."/>
            <person name="Kubisiak T."/>
            <person name="Anderson C."/>
            <person name="Salamov A."/>
            <person name="Aerts A."/>
            <person name="Riley R."/>
            <person name="Clum A."/>
            <person name="Lindquist E."/>
            <person name="Ence D."/>
            <person name="Campbell M."/>
            <person name="Kronenberg Z."/>
            <person name="Feau N."/>
            <person name="Dhillon B."/>
            <person name="Hamelin R."/>
            <person name="Burleigh J."/>
            <person name="Smith J."/>
            <person name="Yandell M."/>
            <person name="Nelson C."/>
            <person name="Grigoriev I."/>
            <person name="Davis J."/>
        </authorList>
    </citation>
    <scope>NUCLEOTIDE SEQUENCE</scope>
    <source>
        <strain evidence="9">G11</strain>
    </source>
</reference>
<evidence type="ECO:0000313" key="9">
    <source>
        <dbReference type="EMBL" id="KAG0151910.1"/>
    </source>
</evidence>
<dbReference type="Proteomes" id="UP000886653">
    <property type="component" value="Unassembled WGS sequence"/>
</dbReference>
<dbReference type="PANTHER" id="PTHR21483">
    <property type="entry name" value="RNA POLYMERASE II-ASSOCIATED PROTEIN 1"/>
    <property type="match status" value="1"/>
</dbReference>
<feature type="region of interest" description="Disordered" evidence="5">
    <location>
        <begin position="1"/>
        <end position="21"/>
    </location>
</feature>
<feature type="compositionally biased region" description="Basic and acidic residues" evidence="5">
    <location>
        <begin position="76"/>
        <end position="95"/>
    </location>
</feature>
<organism evidence="9 10">
    <name type="scientific">Cronartium quercuum f. sp. fusiforme G11</name>
    <dbReference type="NCBI Taxonomy" id="708437"/>
    <lineage>
        <taxon>Eukaryota</taxon>
        <taxon>Fungi</taxon>
        <taxon>Dikarya</taxon>
        <taxon>Basidiomycota</taxon>
        <taxon>Pucciniomycotina</taxon>
        <taxon>Pucciniomycetes</taxon>
        <taxon>Pucciniales</taxon>
        <taxon>Coleosporiaceae</taxon>
        <taxon>Cronartium</taxon>
    </lineage>
</organism>
<comment type="similarity">
    <text evidence="2">Belongs to the RPAP1 family.</text>
</comment>
<dbReference type="InterPro" id="IPR057989">
    <property type="entry name" value="TPR_RPAP1/MINIYO-like"/>
</dbReference>
<evidence type="ECO:0000259" key="6">
    <source>
        <dbReference type="Pfam" id="PF08620"/>
    </source>
</evidence>
<name>A0A9P6NYU2_9BASI</name>
<proteinExistence type="inferred from homology"/>
<dbReference type="Pfam" id="PF08620">
    <property type="entry name" value="RPAP1_C"/>
    <property type="match status" value="1"/>
</dbReference>
<evidence type="ECO:0000256" key="3">
    <source>
        <dbReference type="ARBA" id="ARBA00023163"/>
    </source>
</evidence>
<evidence type="ECO:0000256" key="5">
    <source>
        <dbReference type="SAM" id="MobiDB-lite"/>
    </source>
</evidence>
<evidence type="ECO:0000256" key="1">
    <source>
        <dbReference type="ARBA" id="ARBA00004123"/>
    </source>
</evidence>
<evidence type="ECO:0000256" key="2">
    <source>
        <dbReference type="ARBA" id="ARBA00009953"/>
    </source>
</evidence>
<dbReference type="Pfam" id="PF25766">
    <property type="entry name" value="TPR_RPAP1"/>
    <property type="match status" value="1"/>
</dbReference>
<gene>
    <name evidence="9" type="ORF">CROQUDRAFT_71224</name>
</gene>
<feature type="region of interest" description="Disordered" evidence="5">
    <location>
        <begin position="41"/>
        <end position="106"/>
    </location>
</feature>
<dbReference type="InterPro" id="IPR013929">
    <property type="entry name" value="RPAP1_C"/>
</dbReference>
<evidence type="ECO:0000256" key="4">
    <source>
        <dbReference type="ARBA" id="ARBA00023242"/>
    </source>
</evidence>
<sequence>MDHKDYQASRTKVRPSIGDLQNDDFMEKLAMESEKLRSDHAFTYTRPLPDVSVSESSRATGSGPNPKKPAVKKSRFAMEREAELEATRQEADSDPSHLAQPVPIGRFELDLSEDKLVGHNALPTGPQVFQAGSNGSTQDTRKSLLGEIVERDEMLTEQPNNDFASKYEPSGFPNAGPSERLSTHVPRSPSPEEREFLWNQTTPELGPHSRSSTERSSDSELLVQTKTQISTENNTTLAKMSESEILTAQAEIKAMLMSSNPALLDKLLNKNNAQPSCVQTVCKDSRNLIDSDEMNYVQKKPLKRVQFSEDVVTSPPAASSYPKSEHRCLEKLATDATGDSRSPSVPGTKQKCLHEEIQPLPQARTFMFDLSGRMLRAILDDDASTLPSSQSFCDKIHPQQAEAFTLKQLFELIMSSVPSQRVIGFKIMTRITDRHLVAQPEDADDEEFNIFVSTELQPAISDMVLAASHTLGEKNVGLADSASMLLNSISCGLLETRNHNSKFSPASELGWIQDLFTKVDILSNIQSHFRYQSLPKVSLVAMVRSLSAIIQLSEGTRVSEEITKRPMFLEELIQVLVSVPWPPVTNTKIELPCLDCLHLLQTLAQSSRLCSQALVDRGLLTPTFRFLALPYWSSLHPDLTLMMTRFMCEQFRIISTFAAYGLGTSLRTALDPLLRSLTSSLQTRLLDVLEREKGNAGSPAAQSIEELKLISAYLNTLKSWMQCANDPHMIEPPHSINWSQVIEWSSDGVEFISLCLREQDFLDVSPDHRLDDLTNDVLASACDLLEQYLSGCSRKNIETSQIVDQLSGFGVHLYARLHQATTRIFSIASDQDSFTLSARCLRDAHLITSLARLSLRIQQMGFGSSTDHPFALHLNKSSSPTDQEFATVCRLAFKHHELSTLPSSLCSLYIQLDTRMCDWVWAASLLLRNSDGDVVLSSIQTVLELYKQKFDAHELGGLNNHLPVSSGAEQLSTSDVKLLWPLYEAYLNETSIHTLISYPSPQQIQNLMKQTEQPAFVLSSTWPLLAVNFLTKSYLKSLINDTGSTPAGLLTRLIRATVSLATTVQDVLLHIQTQASPLALVCKDVLSDGMSVWMALLKMVVVVSSQAAWEIDGQQENILGIGSIFEDEVTCRLIARFVSPFQLQSRVSNATSPVSNPKLDTARTGPFTKEDEMELYSILTDILGIYDSSSFGNHTFSMLLIPFFDMRHSIDFRRLLFRDYAHILTHLKVGFMDVMVLDKNELELECYLYPLETNEDMILLFGQMLSIKSNLERDEQPFLYFYLLHHVTSYLCLRWESLFEEKEKAKERLELWNKKDKEEEFKIQIRLFKLILSECDDEVYQDVLKYQKKIDKKKRSI</sequence>